<evidence type="ECO:0000256" key="1">
    <source>
        <dbReference type="ARBA" id="ARBA00010641"/>
    </source>
</evidence>
<accession>A0A370DFR5</accession>
<keyword evidence="4" id="KW-0804">Transcription</keyword>
<dbReference type="InterPro" id="IPR013325">
    <property type="entry name" value="RNA_pol_sigma_r2"/>
</dbReference>
<dbReference type="NCBIfam" id="TIGR02937">
    <property type="entry name" value="sigma70-ECF"/>
    <property type="match status" value="1"/>
</dbReference>
<dbReference type="InterPro" id="IPR013324">
    <property type="entry name" value="RNA_pol_sigma_r3/r4-like"/>
</dbReference>
<name>A0A370DFR5_9GAMM</name>
<dbReference type="Pfam" id="PF04542">
    <property type="entry name" value="Sigma70_r2"/>
    <property type="match status" value="1"/>
</dbReference>
<sequence length="186" mass="21186">MRQDRTEQNQQALDTFLAGVERRAFLMARTATGQSEEALDLVQDAMLAFVRGYGKRPEEEWGALFHRVMQNRIRDWYRRHKVRSRWRVWFGGEAADDRREDPIQTAPDPAMPDPARTLESSDVGDALIEAVEALPLRQQQAFILRTLEGLDVAQTAAAMGCSAGSVKTHLSRAMQALRKKLKDHWP</sequence>
<evidence type="ECO:0000256" key="2">
    <source>
        <dbReference type="ARBA" id="ARBA00023015"/>
    </source>
</evidence>
<comment type="similarity">
    <text evidence="1">Belongs to the sigma-70 factor family. ECF subfamily.</text>
</comment>
<dbReference type="GO" id="GO:0006352">
    <property type="term" value="P:DNA-templated transcription initiation"/>
    <property type="evidence" value="ECO:0007669"/>
    <property type="project" value="InterPro"/>
</dbReference>
<dbReference type="InterPro" id="IPR007627">
    <property type="entry name" value="RNA_pol_sigma70_r2"/>
</dbReference>
<dbReference type="PANTHER" id="PTHR43133:SF64">
    <property type="entry name" value="ECF SIGMA FACTOR"/>
    <property type="match status" value="1"/>
</dbReference>
<reference evidence="8 9" key="1">
    <citation type="journal article" date="2018" name="ISME J.">
        <title>Endosymbiont genomes yield clues of tubeworm success.</title>
        <authorList>
            <person name="Li Y."/>
            <person name="Liles M.R."/>
            <person name="Halanych K.M."/>
        </authorList>
    </citation>
    <scope>NUCLEOTIDE SEQUENCE [LARGE SCALE GENOMIC DNA]</scope>
    <source>
        <strain evidence="8">A1462</strain>
    </source>
</reference>
<dbReference type="SUPFAM" id="SSF88946">
    <property type="entry name" value="Sigma2 domain of RNA polymerase sigma factors"/>
    <property type="match status" value="1"/>
</dbReference>
<dbReference type="AlphaFoldDB" id="A0A370DFR5"/>
<keyword evidence="2" id="KW-0805">Transcription regulation</keyword>
<protein>
    <submittedName>
        <fullName evidence="8">RNA polymerase sigma factor</fullName>
    </submittedName>
</protein>
<dbReference type="GO" id="GO:0003677">
    <property type="term" value="F:DNA binding"/>
    <property type="evidence" value="ECO:0007669"/>
    <property type="project" value="InterPro"/>
</dbReference>
<dbReference type="EMBL" id="QFXE01000020">
    <property type="protein sequence ID" value="RDH83214.1"/>
    <property type="molecule type" value="Genomic_DNA"/>
</dbReference>
<organism evidence="8 9">
    <name type="scientific">endosymbiont of Escarpia spicata</name>
    <dbReference type="NCBI Taxonomy" id="2200908"/>
    <lineage>
        <taxon>Bacteria</taxon>
        <taxon>Pseudomonadati</taxon>
        <taxon>Pseudomonadota</taxon>
        <taxon>Gammaproteobacteria</taxon>
        <taxon>sulfur-oxidizing symbionts</taxon>
    </lineage>
</organism>
<feature type="domain" description="RNA polymerase sigma-70 region 2" evidence="6">
    <location>
        <begin position="27"/>
        <end position="81"/>
    </location>
</feature>
<dbReference type="NCBIfam" id="NF006550">
    <property type="entry name" value="PRK09047.1"/>
    <property type="match status" value="1"/>
</dbReference>
<proteinExistence type="inferred from homology"/>
<evidence type="ECO:0000256" key="4">
    <source>
        <dbReference type="ARBA" id="ARBA00023163"/>
    </source>
</evidence>
<evidence type="ECO:0000313" key="9">
    <source>
        <dbReference type="Proteomes" id="UP000254771"/>
    </source>
</evidence>
<keyword evidence="3" id="KW-0731">Sigma factor</keyword>
<dbReference type="InterPro" id="IPR014284">
    <property type="entry name" value="RNA_pol_sigma-70_dom"/>
</dbReference>
<dbReference type="PANTHER" id="PTHR43133">
    <property type="entry name" value="RNA POLYMERASE ECF-TYPE SIGMA FACTO"/>
    <property type="match status" value="1"/>
</dbReference>
<dbReference type="CDD" id="cd06171">
    <property type="entry name" value="Sigma70_r4"/>
    <property type="match status" value="1"/>
</dbReference>
<dbReference type="Gene3D" id="1.10.1740.10">
    <property type="match status" value="1"/>
</dbReference>
<dbReference type="Gene3D" id="1.10.10.10">
    <property type="entry name" value="Winged helix-like DNA-binding domain superfamily/Winged helix DNA-binding domain"/>
    <property type="match status" value="1"/>
</dbReference>
<dbReference type="InterPro" id="IPR036388">
    <property type="entry name" value="WH-like_DNA-bd_sf"/>
</dbReference>
<evidence type="ECO:0000259" key="7">
    <source>
        <dbReference type="Pfam" id="PF08281"/>
    </source>
</evidence>
<comment type="caution">
    <text evidence="8">The sequence shown here is derived from an EMBL/GenBank/DDBJ whole genome shotgun (WGS) entry which is preliminary data.</text>
</comment>
<evidence type="ECO:0000256" key="3">
    <source>
        <dbReference type="ARBA" id="ARBA00023082"/>
    </source>
</evidence>
<evidence type="ECO:0000259" key="6">
    <source>
        <dbReference type="Pfam" id="PF04542"/>
    </source>
</evidence>
<feature type="domain" description="RNA polymerase sigma factor 70 region 4 type 2" evidence="7">
    <location>
        <begin position="126"/>
        <end position="177"/>
    </location>
</feature>
<dbReference type="InterPro" id="IPR013249">
    <property type="entry name" value="RNA_pol_sigma70_r4_t2"/>
</dbReference>
<feature type="region of interest" description="Disordered" evidence="5">
    <location>
        <begin position="98"/>
        <end position="118"/>
    </location>
</feature>
<dbReference type="GO" id="GO:0016987">
    <property type="term" value="F:sigma factor activity"/>
    <property type="evidence" value="ECO:0007669"/>
    <property type="project" value="UniProtKB-KW"/>
</dbReference>
<gene>
    <name evidence="8" type="ORF">DIZ78_14530</name>
</gene>
<dbReference type="SUPFAM" id="SSF88659">
    <property type="entry name" value="Sigma3 and sigma4 domains of RNA polymerase sigma factors"/>
    <property type="match status" value="1"/>
</dbReference>
<keyword evidence="9" id="KW-1185">Reference proteome</keyword>
<dbReference type="Pfam" id="PF08281">
    <property type="entry name" value="Sigma70_r4_2"/>
    <property type="match status" value="1"/>
</dbReference>
<evidence type="ECO:0000313" key="8">
    <source>
        <dbReference type="EMBL" id="RDH83214.1"/>
    </source>
</evidence>
<dbReference type="InterPro" id="IPR039425">
    <property type="entry name" value="RNA_pol_sigma-70-like"/>
</dbReference>
<dbReference type="Proteomes" id="UP000254771">
    <property type="component" value="Unassembled WGS sequence"/>
</dbReference>
<evidence type="ECO:0000256" key="5">
    <source>
        <dbReference type="SAM" id="MobiDB-lite"/>
    </source>
</evidence>